<dbReference type="Pfam" id="PF13578">
    <property type="entry name" value="Methyltransf_24"/>
    <property type="match status" value="1"/>
</dbReference>
<evidence type="ECO:0000313" key="2">
    <source>
        <dbReference type="Proteomes" id="UP000248688"/>
    </source>
</evidence>
<dbReference type="Gene3D" id="3.40.50.150">
    <property type="entry name" value="Vaccinia Virus protein VP39"/>
    <property type="match status" value="1"/>
</dbReference>
<sequence length="258" mass="29649">MFYRIYPFFAYLRYFLLKVDRHSLQGPFAFQIYDTLMDFTKQKRDPTLEKKRHRLLSNDSSITVQDFGSGSIHLKHPVRKISAITKHSSSQPKFSLLYQYFCSISPAYMVLELGTCVGMTTCYLAKVTKGTVYTFEGAPELAQVAKNTFSDFPNVTLLPGHLSSTLPSFLEQRPTVNFALIDAHHNYPATLAFWNTLLPHLKEDSIVIIGDIHRSIEMEKAWEAIKSHVAVTMSMDFFECGVVFFKKGLKKQHYILHY</sequence>
<dbReference type="Proteomes" id="UP000248688">
    <property type="component" value="Chromosome"/>
</dbReference>
<keyword evidence="2" id="KW-1185">Reference proteome</keyword>
<dbReference type="EMBL" id="CP030041">
    <property type="protein sequence ID" value="AWW31792.1"/>
    <property type="molecule type" value="Genomic_DNA"/>
</dbReference>
<dbReference type="GO" id="GO:0008168">
    <property type="term" value="F:methyltransferase activity"/>
    <property type="evidence" value="ECO:0007669"/>
    <property type="project" value="UniProtKB-KW"/>
</dbReference>
<dbReference type="RefSeq" id="WP_112785165.1">
    <property type="nucleotide sequence ID" value="NZ_CP030041.1"/>
</dbReference>
<dbReference type="GO" id="GO:0032259">
    <property type="term" value="P:methylation"/>
    <property type="evidence" value="ECO:0007669"/>
    <property type="project" value="UniProtKB-KW"/>
</dbReference>
<reference evidence="1 2" key="1">
    <citation type="submission" date="2018-06" db="EMBL/GenBank/DDBJ databases">
        <title>Echinicola strongylocentroti sp. nov., isolated from a sea urchin Strongylocentrotus intermedius.</title>
        <authorList>
            <person name="Bae S.S."/>
        </authorList>
    </citation>
    <scope>NUCLEOTIDE SEQUENCE [LARGE SCALE GENOMIC DNA]</scope>
    <source>
        <strain evidence="1 2">MEBiC08714</strain>
    </source>
</reference>
<dbReference type="OrthoDB" id="5464618at2"/>
<dbReference type="SUPFAM" id="SSF53335">
    <property type="entry name" value="S-adenosyl-L-methionine-dependent methyltransferases"/>
    <property type="match status" value="1"/>
</dbReference>
<dbReference type="InterPro" id="IPR029063">
    <property type="entry name" value="SAM-dependent_MTases_sf"/>
</dbReference>
<evidence type="ECO:0000313" key="1">
    <source>
        <dbReference type="EMBL" id="AWW31792.1"/>
    </source>
</evidence>
<dbReference type="KEGG" id="est:DN752_17570"/>
<keyword evidence="1" id="KW-0808">Transferase</keyword>
<organism evidence="1 2">
    <name type="scientific">Echinicola strongylocentroti</name>
    <dbReference type="NCBI Taxonomy" id="1795355"/>
    <lineage>
        <taxon>Bacteria</taxon>
        <taxon>Pseudomonadati</taxon>
        <taxon>Bacteroidota</taxon>
        <taxon>Cytophagia</taxon>
        <taxon>Cytophagales</taxon>
        <taxon>Cyclobacteriaceae</taxon>
        <taxon>Echinicola</taxon>
    </lineage>
</organism>
<proteinExistence type="predicted"/>
<accession>A0A2Z4IL14</accession>
<dbReference type="AlphaFoldDB" id="A0A2Z4IL14"/>
<name>A0A2Z4IL14_9BACT</name>
<gene>
    <name evidence="1" type="ORF">DN752_17570</name>
</gene>
<protein>
    <submittedName>
        <fullName evidence="1">Class I SAM-dependent methyltransferase</fullName>
    </submittedName>
</protein>
<keyword evidence="1" id="KW-0489">Methyltransferase</keyword>